<sequence length="968" mass="107405">MTQLKMSRRSFLKLSAATAAAAGALSAVPSGFATAAEDAQEKSGEIKRVRTGCRGCGKMECGVIAVVQDGKVIRMEGDPTAFQSMGNCCTKSQSAMQAAYHPDRLRYPLKRTNDKESDDPGWVRISWDEAISTVVSKFNELQAKYGGESLFGMCGTSRVWCMFGASNGMYLWDSPNIVQAWQICKGPRHFATMMVSSFTDSWMETVGHPDVYVAWGGASEMSNYDDSCRTTVDVATRAKTHICVDPRETNMGKEGDYQLHLRPGTDGAMALAWTNVVIENDLYDSLFTKKWTDGPFLVVEDLEPSGWTEISPCCGVPFEVKTKLLKESDLVEGGSPQRFMVWDNLNNKLTYFDAGTSFWEGETWAPATAGKEAMQENLAPGFSQGFVLDPTGFTAEDGFATEIDPALFGEFQVTLKDGSARTAVPVFQKYAERAAEYTPEVVSEICGVPAESIRDAALAYATRLRPETGYGNGGIQYMLAVEHANTAIQNSRALNNLSSICGNYDTPGGNRHSTKAPIEGGQFGFANNGSGMPMLSPGQMDKLLGNQDIPLLKWWGMWSDATTVYNAVLTGEPYPVVGAFNSSGNFMHQCNSDMAWSALKKLDFYVENNLWHTPGGTVCDIKMPAAHFLELNSPRTSQGASGAMGATIKCIDPPGEAKFDGEIIEMLYKEKGVPYNVIPVAPEYPTIDQMLDMSVMAFEPQGWEKFAADFQEHGWWDCKEVEPDLWGTYRRYQTGAIRGRTAVGFVGTVGDWLPGFYTPTKKVEIWSTVMESFHPEGQWNLPTYTEPPHSPVSDPEMFAEYPLIITTGRRIPVYFHSEHRQLPWCRELWPAPRVEINPDDAKEYGIEQGDWVWIETPYGKIREVADLYYGVRKGTINCEHQWWFPELEQNGKGHELCAVNHLIDPWARDPHCGASNLRAYLGKIYKATPENSPFNNPVPCGHDGTEIIHDASDPRLKEWLPVYEGREA</sequence>
<evidence type="ECO:0000256" key="2">
    <source>
        <dbReference type="ARBA" id="ARBA00022723"/>
    </source>
</evidence>
<dbReference type="OrthoDB" id="3196903at2"/>
<dbReference type="Gene3D" id="2.40.40.20">
    <property type="match status" value="1"/>
</dbReference>
<dbReference type="GO" id="GO:0043546">
    <property type="term" value="F:molybdopterin cofactor binding"/>
    <property type="evidence" value="ECO:0007669"/>
    <property type="project" value="InterPro"/>
</dbReference>
<keyword evidence="3 7" id="KW-0732">Signal</keyword>
<evidence type="ECO:0000313" key="9">
    <source>
        <dbReference type="EMBL" id="TJW09703.1"/>
    </source>
</evidence>
<gene>
    <name evidence="9" type="ORF">E5982_08620</name>
</gene>
<evidence type="ECO:0000256" key="3">
    <source>
        <dbReference type="ARBA" id="ARBA00022729"/>
    </source>
</evidence>
<dbReference type="GO" id="GO:0051536">
    <property type="term" value="F:iron-sulfur cluster binding"/>
    <property type="evidence" value="ECO:0007669"/>
    <property type="project" value="UniProtKB-KW"/>
</dbReference>
<evidence type="ECO:0000313" key="10">
    <source>
        <dbReference type="Proteomes" id="UP000309454"/>
    </source>
</evidence>
<organism evidence="9 10">
    <name type="scientific">Parvibacter caecicola</name>
    <dbReference type="NCBI Taxonomy" id="747645"/>
    <lineage>
        <taxon>Bacteria</taxon>
        <taxon>Bacillati</taxon>
        <taxon>Actinomycetota</taxon>
        <taxon>Coriobacteriia</taxon>
        <taxon>Coriobacteriales</taxon>
        <taxon>Coriobacteriaceae</taxon>
        <taxon>Parvibacter</taxon>
    </lineage>
</organism>
<feature type="chain" id="PRO_5020418927" evidence="7">
    <location>
        <begin position="36"/>
        <end position="968"/>
    </location>
</feature>
<dbReference type="PROSITE" id="PS51669">
    <property type="entry name" value="4FE4S_MOW_BIS_MGD"/>
    <property type="match status" value="1"/>
</dbReference>
<evidence type="ECO:0000256" key="4">
    <source>
        <dbReference type="ARBA" id="ARBA00023002"/>
    </source>
</evidence>
<dbReference type="NCBIfam" id="TIGR01409">
    <property type="entry name" value="TAT_signal_seq"/>
    <property type="match status" value="1"/>
</dbReference>
<keyword evidence="2" id="KW-0479">Metal-binding</keyword>
<name>A0A4T9T6G3_9ACTN</name>
<dbReference type="InterPro" id="IPR006311">
    <property type="entry name" value="TAT_signal"/>
</dbReference>
<evidence type="ECO:0000256" key="1">
    <source>
        <dbReference type="ARBA" id="ARBA00010312"/>
    </source>
</evidence>
<keyword evidence="4" id="KW-0560">Oxidoreductase</keyword>
<protein>
    <submittedName>
        <fullName evidence="9">Twin-arginine translocation signal domain-containing protein</fullName>
    </submittedName>
</protein>
<dbReference type="Gene3D" id="3.40.50.740">
    <property type="match status" value="2"/>
</dbReference>
<dbReference type="GO" id="GO:0016491">
    <property type="term" value="F:oxidoreductase activity"/>
    <property type="evidence" value="ECO:0007669"/>
    <property type="project" value="UniProtKB-KW"/>
</dbReference>
<dbReference type="AlphaFoldDB" id="A0A4T9T6G3"/>
<dbReference type="InterPro" id="IPR037949">
    <property type="entry name" value="MopB_CT_Acetylene-hydratase"/>
</dbReference>
<dbReference type="Proteomes" id="UP000309454">
    <property type="component" value="Unassembled WGS sequence"/>
</dbReference>
<evidence type="ECO:0000256" key="7">
    <source>
        <dbReference type="SAM" id="SignalP"/>
    </source>
</evidence>
<dbReference type="Gene3D" id="2.20.25.90">
    <property type="entry name" value="ADC-like domains"/>
    <property type="match status" value="1"/>
</dbReference>
<keyword evidence="6" id="KW-0411">Iron-sulfur</keyword>
<dbReference type="InterPro" id="IPR006963">
    <property type="entry name" value="Mopterin_OxRdtase_4Fe-4S_dom"/>
</dbReference>
<keyword evidence="5" id="KW-0408">Iron</keyword>
<dbReference type="PANTHER" id="PTHR43742">
    <property type="entry name" value="TRIMETHYLAMINE-N-OXIDE REDUCTASE"/>
    <property type="match status" value="1"/>
</dbReference>
<proteinExistence type="inferred from homology"/>
<dbReference type="Pfam" id="PF01568">
    <property type="entry name" value="Molydop_binding"/>
    <property type="match status" value="1"/>
</dbReference>
<reference evidence="9 10" key="1">
    <citation type="submission" date="2019-04" db="EMBL/GenBank/DDBJ databases">
        <title>Microbes associate with the intestines of laboratory mice.</title>
        <authorList>
            <person name="Navarre W."/>
            <person name="Wong E."/>
            <person name="Huang K.C."/>
            <person name="Tropini C."/>
            <person name="Ng K."/>
            <person name="Yu B."/>
        </authorList>
    </citation>
    <scope>NUCLEOTIDE SEQUENCE [LARGE SCALE GENOMIC DNA]</scope>
    <source>
        <strain evidence="9 10">NM48_B13</strain>
    </source>
</reference>
<dbReference type="EMBL" id="SSTM01000007">
    <property type="protein sequence ID" value="TJW09703.1"/>
    <property type="molecule type" value="Genomic_DNA"/>
</dbReference>
<dbReference type="PROSITE" id="PS51318">
    <property type="entry name" value="TAT"/>
    <property type="match status" value="1"/>
</dbReference>
<dbReference type="Pfam" id="PF00384">
    <property type="entry name" value="Molybdopterin"/>
    <property type="match status" value="1"/>
</dbReference>
<evidence type="ECO:0000256" key="6">
    <source>
        <dbReference type="ARBA" id="ARBA00023014"/>
    </source>
</evidence>
<dbReference type="InterPro" id="IPR006657">
    <property type="entry name" value="MoPterin_dinucl-bd_dom"/>
</dbReference>
<dbReference type="GO" id="GO:0018818">
    <property type="term" value="F:acetylene hydratase activity"/>
    <property type="evidence" value="ECO:0007669"/>
    <property type="project" value="InterPro"/>
</dbReference>
<dbReference type="SUPFAM" id="SSF53706">
    <property type="entry name" value="Formate dehydrogenase/DMSO reductase, domains 1-3"/>
    <property type="match status" value="1"/>
</dbReference>
<evidence type="ECO:0000256" key="5">
    <source>
        <dbReference type="ARBA" id="ARBA00023004"/>
    </source>
</evidence>
<dbReference type="Gene3D" id="3.40.228.10">
    <property type="entry name" value="Dimethylsulfoxide Reductase, domain 2"/>
    <property type="match status" value="2"/>
</dbReference>
<dbReference type="CDD" id="cd02781">
    <property type="entry name" value="MopB_CT_Acetylene-hydratase"/>
    <property type="match status" value="1"/>
</dbReference>
<feature type="signal peptide" evidence="7">
    <location>
        <begin position="1"/>
        <end position="35"/>
    </location>
</feature>
<comment type="similarity">
    <text evidence="1">Belongs to the prokaryotic molybdopterin-containing oxidoreductase family.</text>
</comment>
<dbReference type="InterPro" id="IPR050612">
    <property type="entry name" value="Prok_Mopterin_Oxidored"/>
</dbReference>
<feature type="domain" description="4Fe-4S Mo/W bis-MGD-type" evidence="8">
    <location>
        <begin position="46"/>
        <end position="103"/>
    </location>
</feature>
<dbReference type="RefSeq" id="WP_136846122.1">
    <property type="nucleotide sequence ID" value="NZ_SSTM01000007.1"/>
</dbReference>
<comment type="caution">
    <text evidence="9">The sequence shown here is derived from an EMBL/GenBank/DDBJ whole genome shotgun (WGS) entry which is preliminary data.</text>
</comment>
<dbReference type="SMART" id="SM00926">
    <property type="entry name" value="Molybdop_Fe4S4"/>
    <property type="match status" value="1"/>
</dbReference>
<dbReference type="InterPro" id="IPR006656">
    <property type="entry name" value="Mopterin_OxRdtase"/>
</dbReference>
<dbReference type="PANTHER" id="PTHR43742:SF6">
    <property type="entry name" value="OXIDOREDUCTASE YYAE-RELATED"/>
    <property type="match status" value="1"/>
</dbReference>
<evidence type="ECO:0000259" key="8">
    <source>
        <dbReference type="PROSITE" id="PS51669"/>
    </source>
</evidence>
<dbReference type="Pfam" id="PF04879">
    <property type="entry name" value="Molybdop_Fe4S4"/>
    <property type="match status" value="1"/>
</dbReference>
<dbReference type="InterPro" id="IPR009010">
    <property type="entry name" value="Asp_de-COase-like_dom_sf"/>
</dbReference>
<dbReference type="Pfam" id="PF10518">
    <property type="entry name" value="TAT_signal"/>
    <property type="match status" value="1"/>
</dbReference>
<accession>A0A4T9T6G3</accession>
<dbReference type="SUPFAM" id="SSF50692">
    <property type="entry name" value="ADC-like"/>
    <property type="match status" value="1"/>
</dbReference>
<dbReference type="GO" id="GO:0046872">
    <property type="term" value="F:metal ion binding"/>
    <property type="evidence" value="ECO:0007669"/>
    <property type="project" value="UniProtKB-KW"/>
</dbReference>
<keyword evidence="10" id="KW-1185">Reference proteome</keyword>
<dbReference type="InterPro" id="IPR019546">
    <property type="entry name" value="TAT_signal_bac_arc"/>
</dbReference>